<dbReference type="InterPro" id="IPR019109">
    <property type="entry name" value="MamF_MmsF"/>
</dbReference>
<dbReference type="Proteomes" id="UP000244906">
    <property type="component" value="Unassembled WGS sequence"/>
</dbReference>
<evidence type="ECO:0000313" key="8">
    <source>
        <dbReference type="Proteomes" id="UP000244906"/>
    </source>
</evidence>
<dbReference type="AlphaFoldDB" id="A0A2V1H5N3"/>
<feature type="transmembrane region" description="Helical" evidence="6">
    <location>
        <begin position="38"/>
        <end position="58"/>
    </location>
</feature>
<gene>
    <name evidence="7" type="ORF">DC094_01515</name>
</gene>
<evidence type="ECO:0000313" key="7">
    <source>
        <dbReference type="EMBL" id="PVZ71732.1"/>
    </source>
</evidence>
<sequence>MDSNLDTKPQTQDDSRPPTSAASTAEVVVTQDSKNLALLTWLATFFLGFVPGLIIYVFKKDDAYLLDQAKEALNWSITLILAYTIAFALTFVVIGILLIPIVALCHLVFCIMGMVKTHDGAAFRVPWTLRLIK</sequence>
<protein>
    <submittedName>
        <fullName evidence="7">DUF4870 domain-containing protein</fullName>
    </submittedName>
</protein>
<feature type="region of interest" description="Disordered" evidence="5">
    <location>
        <begin position="1"/>
        <end position="21"/>
    </location>
</feature>
<name>A0A2V1H5N3_9GAMM</name>
<dbReference type="OrthoDB" id="9808930at2"/>
<keyword evidence="4 6" id="KW-0472">Membrane</keyword>
<comment type="caution">
    <text evidence="7">The sequence shown here is derived from an EMBL/GenBank/DDBJ whole genome shotgun (WGS) entry which is preliminary data.</text>
</comment>
<comment type="subcellular location">
    <subcellularLocation>
        <location evidence="1">Membrane</location>
        <topology evidence="1">Multi-pass membrane protein</topology>
    </subcellularLocation>
</comment>
<dbReference type="RefSeq" id="WP_116685321.1">
    <property type="nucleotide sequence ID" value="NZ_CAWNYD010000001.1"/>
</dbReference>
<proteinExistence type="predicted"/>
<keyword evidence="8" id="KW-1185">Reference proteome</keyword>
<dbReference type="EMBL" id="QDDL01000001">
    <property type="protein sequence ID" value="PVZ71732.1"/>
    <property type="molecule type" value="Genomic_DNA"/>
</dbReference>
<evidence type="ECO:0000256" key="3">
    <source>
        <dbReference type="ARBA" id="ARBA00022989"/>
    </source>
</evidence>
<keyword evidence="3 6" id="KW-1133">Transmembrane helix</keyword>
<evidence type="ECO:0000256" key="6">
    <source>
        <dbReference type="SAM" id="Phobius"/>
    </source>
</evidence>
<evidence type="ECO:0000256" key="5">
    <source>
        <dbReference type="SAM" id="MobiDB-lite"/>
    </source>
</evidence>
<feature type="transmembrane region" description="Helical" evidence="6">
    <location>
        <begin position="79"/>
        <end position="109"/>
    </location>
</feature>
<organism evidence="7 8">
    <name type="scientific">Pelagibaculum spongiae</name>
    <dbReference type="NCBI Taxonomy" id="2080658"/>
    <lineage>
        <taxon>Bacteria</taxon>
        <taxon>Pseudomonadati</taxon>
        <taxon>Pseudomonadota</taxon>
        <taxon>Gammaproteobacteria</taxon>
        <taxon>Oceanospirillales</taxon>
        <taxon>Pelagibaculum</taxon>
    </lineage>
</organism>
<keyword evidence="2 6" id="KW-0812">Transmembrane</keyword>
<dbReference type="Pfam" id="PF09685">
    <property type="entry name" value="MamF_MmsF"/>
    <property type="match status" value="1"/>
</dbReference>
<feature type="compositionally biased region" description="Polar residues" evidence="5">
    <location>
        <begin position="1"/>
        <end position="10"/>
    </location>
</feature>
<accession>A0A2V1H5N3</accession>
<evidence type="ECO:0000256" key="2">
    <source>
        <dbReference type="ARBA" id="ARBA00022692"/>
    </source>
</evidence>
<evidence type="ECO:0000256" key="4">
    <source>
        <dbReference type="ARBA" id="ARBA00023136"/>
    </source>
</evidence>
<reference evidence="7 8" key="1">
    <citation type="submission" date="2018-04" db="EMBL/GenBank/DDBJ databases">
        <title>Thalassorhabdus spongiae gen. nov., sp. nov., isolated from a marine sponge in South-West Iceland.</title>
        <authorList>
            <person name="Knobloch S."/>
            <person name="Daussin A."/>
            <person name="Johannsson R."/>
            <person name="Marteinsson V.T."/>
        </authorList>
    </citation>
    <scope>NUCLEOTIDE SEQUENCE [LARGE SCALE GENOMIC DNA]</scope>
    <source>
        <strain evidence="7 8">Hp12</strain>
    </source>
</reference>
<evidence type="ECO:0000256" key="1">
    <source>
        <dbReference type="ARBA" id="ARBA00004141"/>
    </source>
</evidence>